<feature type="domain" description="TonB C-terminal" evidence="5">
    <location>
        <begin position="24"/>
        <end position="116"/>
    </location>
</feature>
<name>A0ABU8H174_9SPHN</name>
<keyword evidence="2" id="KW-0812">Transmembrane</keyword>
<dbReference type="EMBL" id="JBBBDM010000002">
    <property type="protein sequence ID" value="MEI5686732.1"/>
    <property type="molecule type" value="Genomic_DNA"/>
</dbReference>
<dbReference type="Proteomes" id="UP001367771">
    <property type="component" value="Unassembled WGS sequence"/>
</dbReference>
<keyword evidence="4" id="KW-0472">Membrane</keyword>
<dbReference type="Gene3D" id="3.30.1150.10">
    <property type="match status" value="1"/>
</dbReference>
<dbReference type="SUPFAM" id="SSF74653">
    <property type="entry name" value="TolA/TonB C-terminal domain"/>
    <property type="match status" value="2"/>
</dbReference>
<evidence type="ECO:0000256" key="4">
    <source>
        <dbReference type="ARBA" id="ARBA00023136"/>
    </source>
</evidence>
<evidence type="ECO:0000313" key="6">
    <source>
        <dbReference type="EMBL" id="MEI5686732.1"/>
    </source>
</evidence>
<reference evidence="6 7" key="1">
    <citation type="journal article" date="2013" name="Int. J. Syst. Evol. Microbiol.">
        <title>Sphingomonas kyungheensis sp. nov., a bacterium with ginsenoside-converting activity isolated from soil of a ginseng field.</title>
        <authorList>
            <person name="Son H.M."/>
            <person name="Yang J.E."/>
            <person name="Park Y."/>
            <person name="Han C.K."/>
            <person name="Kim S.G."/>
            <person name="Kook M."/>
            <person name="Yi T.H."/>
        </authorList>
    </citation>
    <scope>NUCLEOTIDE SEQUENCE [LARGE SCALE GENOMIC DNA]</scope>
    <source>
        <strain evidence="6 7">LMG 26582</strain>
    </source>
</reference>
<dbReference type="RefSeq" id="WP_336544779.1">
    <property type="nucleotide sequence ID" value="NZ_JBBBDM010000002.1"/>
</dbReference>
<keyword evidence="3" id="KW-1133">Transmembrane helix</keyword>
<evidence type="ECO:0000256" key="3">
    <source>
        <dbReference type="ARBA" id="ARBA00022989"/>
    </source>
</evidence>
<proteinExistence type="predicted"/>
<gene>
    <name evidence="6" type="ORF">V8201_06525</name>
</gene>
<evidence type="ECO:0000256" key="2">
    <source>
        <dbReference type="ARBA" id="ARBA00022692"/>
    </source>
</evidence>
<evidence type="ECO:0000259" key="5">
    <source>
        <dbReference type="PROSITE" id="PS52015"/>
    </source>
</evidence>
<dbReference type="PROSITE" id="PS52015">
    <property type="entry name" value="TONB_CTD"/>
    <property type="match status" value="1"/>
</dbReference>
<protein>
    <submittedName>
        <fullName evidence="6">Energy transducer TonB</fullName>
    </submittedName>
</protein>
<comment type="subcellular location">
    <subcellularLocation>
        <location evidence="1">Membrane</location>
        <topology evidence="1">Single-pass membrane protein</topology>
    </subcellularLocation>
</comment>
<dbReference type="InterPro" id="IPR006260">
    <property type="entry name" value="TonB/TolA_C"/>
</dbReference>
<accession>A0ABU8H174</accession>
<dbReference type="InterPro" id="IPR037682">
    <property type="entry name" value="TonB_C"/>
</dbReference>
<organism evidence="6 7">
    <name type="scientific">Sphingomonas kyungheensis</name>
    <dbReference type="NCBI Taxonomy" id="1069987"/>
    <lineage>
        <taxon>Bacteria</taxon>
        <taxon>Pseudomonadati</taxon>
        <taxon>Pseudomonadota</taxon>
        <taxon>Alphaproteobacteria</taxon>
        <taxon>Sphingomonadales</taxon>
        <taxon>Sphingomonadaceae</taxon>
        <taxon>Sphingomonas</taxon>
    </lineage>
</organism>
<dbReference type="Pfam" id="PF03544">
    <property type="entry name" value="TonB_C"/>
    <property type="match status" value="1"/>
</dbReference>
<comment type="caution">
    <text evidence="6">The sequence shown here is derived from an EMBL/GenBank/DDBJ whole genome shotgun (WGS) entry which is preliminary data.</text>
</comment>
<dbReference type="NCBIfam" id="TIGR01352">
    <property type="entry name" value="tonB_Cterm"/>
    <property type="match status" value="1"/>
</dbReference>
<keyword evidence="7" id="KW-1185">Reference proteome</keyword>
<sequence>MIELLFAAGSMVAQSVSPATAAVAPQLRNAEDVITYSDYPEEALRRREYGITSIVLQVTAQGSISGCAVTESSGSPTLDRKTCAVYVKRARFTGATDATGQLIAAEFRAGTSWGVEDHQPSTLMSVPLLVKTLPPEYRDPVKARLLFDASGRVARCDVTTTSGSGAADRAACTYIRTILTVTPPKAATSDVAPVAVRYLTASYLVQPGETTAPR</sequence>
<evidence type="ECO:0000313" key="7">
    <source>
        <dbReference type="Proteomes" id="UP001367771"/>
    </source>
</evidence>
<evidence type="ECO:0000256" key="1">
    <source>
        <dbReference type="ARBA" id="ARBA00004167"/>
    </source>
</evidence>